<reference evidence="2 3" key="1">
    <citation type="journal article" date="2023" name="Plants (Basel)">
        <title>Bridging the Gap: Combining Genomics and Transcriptomics Approaches to Understand Stylosanthes scabra, an Orphan Legume from the Brazilian Caatinga.</title>
        <authorList>
            <person name="Ferreira-Neto J.R.C."/>
            <person name="da Silva M.D."/>
            <person name="Binneck E."/>
            <person name="de Melo N.F."/>
            <person name="da Silva R.H."/>
            <person name="de Melo A.L.T.M."/>
            <person name="Pandolfi V."/>
            <person name="Bustamante F.O."/>
            <person name="Brasileiro-Vidal A.C."/>
            <person name="Benko-Iseppon A.M."/>
        </authorList>
    </citation>
    <scope>NUCLEOTIDE SEQUENCE [LARGE SCALE GENOMIC DNA]</scope>
    <source>
        <tissue evidence="2">Leaves</tissue>
    </source>
</reference>
<feature type="region of interest" description="Disordered" evidence="1">
    <location>
        <begin position="1"/>
        <end position="44"/>
    </location>
</feature>
<sequence length="147" mass="16188">MRIEPIPTTTVAHRSNSDGEDGNDYFWNRGGDGGGDAEEHGRRVSDGKLLEVERRGGDSVASATNCRCGGDEFQTRWLWIWLGDGVFLVRVSEIWGKTAQQYWRNVGSGLNYQNSQVDQLSLPIAPSSGPMGTAFCSETTLVDPHRI</sequence>
<accession>A0ABU6W4V5</accession>
<name>A0ABU6W4V5_9FABA</name>
<evidence type="ECO:0000256" key="1">
    <source>
        <dbReference type="SAM" id="MobiDB-lite"/>
    </source>
</evidence>
<gene>
    <name evidence="2" type="ORF">PIB30_010035</name>
</gene>
<proteinExistence type="predicted"/>
<evidence type="ECO:0000313" key="3">
    <source>
        <dbReference type="Proteomes" id="UP001341840"/>
    </source>
</evidence>
<dbReference type="Proteomes" id="UP001341840">
    <property type="component" value="Unassembled WGS sequence"/>
</dbReference>
<keyword evidence="3" id="KW-1185">Reference proteome</keyword>
<organism evidence="2 3">
    <name type="scientific">Stylosanthes scabra</name>
    <dbReference type="NCBI Taxonomy" id="79078"/>
    <lineage>
        <taxon>Eukaryota</taxon>
        <taxon>Viridiplantae</taxon>
        <taxon>Streptophyta</taxon>
        <taxon>Embryophyta</taxon>
        <taxon>Tracheophyta</taxon>
        <taxon>Spermatophyta</taxon>
        <taxon>Magnoliopsida</taxon>
        <taxon>eudicotyledons</taxon>
        <taxon>Gunneridae</taxon>
        <taxon>Pentapetalae</taxon>
        <taxon>rosids</taxon>
        <taxon>fabids</taxon>
        <taxon>Fabales</taxon>
        <taxon>Fabaceae</taxon>
        <taxon>Papilionoideae</taxon>
        <taxon>50 kb inversion clade</taxon>
        <taxon>dalbergioids sensu lato</taxon>
        <taxon>Dalbergieae</taxon>
        <taxon>Pterocarpus clade</taxon>
        <taxon>Stylosanthes</taxon>
    </lineage>
</organism>
<comment type="caution">
    <text evidence="2">The sequence shown here is derived from an EMBL/GenBank/DDBJ whole genome shotgun (WGS) entry which is preliminary data.</text>
</comment>
<evidence type="ECO:0000313" key="2">
    <source>
        <dbReference type="EMBL" id="MED6180404.1"/>
    </source>
</evidence>
<dbReference type="EMBL" id="JASCZI010181266">
    <property type="protein sequence ID" value="MED6180404.1"/>
    <property type="molecule type" value="Genomic_DNA"/>
</dbReference>
<protein>
    <submittedName>
        <fullName evidence="2">Uncharacterized protein</fullName>
    </submittedName>
</protein>